<keyword evidence="3" id="KW-1185">Reference proteome</keyword>
<dbReference type="Proteomes" id="UP000316747">
    <property type="component" value="Unassembled WGS sequence"/>
</dbReference>
<protein>
    <submittedName>
        <fullName evidence="2">Uncharacterized protein</fullName>
    </submittedName>
</protein>
<evidence type="ECO:0000313" key="3">
    <source>
        <dbReference type="Proteomes" id="UP000316747"/>
    </source>
</evidence>
<sequence length="304" mass="32057">MWEGPPGATARVTDQIKTFRLGEFALIDMPDLAASRCSQMRSTLSAEWALSPSGLMVRVTRIEGYDAATVRALAGFGSMVKHWPGTPMGIVAPCPSVHDLVTQHPSGRFLATGQTIPAVLKQMWGAGVASTVTIELAPTLRSVDGARSTVTMACLDWGLAKLIPKVSPVVGQLVARAVLEGAGDLHLSLSQHKARIRVLVEDDVPRASHGAREDGTGRRSPATTLGEHLGARGEFNAGGRHFAWAVVEAQRPALAGMVPRNRRADLAHPCAPTVGRVDTRAGGEDWAEPGWEPGCGDGGMGGWG</sequence>
<proteinExistence type="predicted"/>
<reference evidence="2 3" key="1">
    <citation type="submission" date="2019-06" db="EMBL/GenBank/DDBJ databases">
        <title>Genome sequencing of plant associated microbes to promote plant fitness in Sorghum bicolor and Oryza sativa.</title>
        <authorList>
            <person name="Coleman-Derr D."/>
        </authorList>
    </citation>
    <scope>NUCLEOTIDE SEQUENCE [LARGE SCALE GENOMIC DNA]</scope>
    <source>
        <strain evidence="2 3">KV-663</strain>
    </source>
</reference>
<dbReference type="EMBL" id="VFPM01000003">
    <property type="protein sequence ID" value="TQM58058.1"/>
    <property type="molecule type" value="Genomic_DNA"/>
</dbReference>
<comment type="caution">
    <text evidence="2">The sequence shown here is derived from an EMBL/GenBank/DDBJ whole genome shotgun (WGS) entry which is preliminary data.</text>
</comment>
<feature type="region of interest" description="Disordered" evidence="1">
    <location>
        <begin position="275"/>
        <end position="304"/>
    </location>
</feature>
<evidence type="ECO:0000313" key="2">
    <source>
        <dbReference type="EMBL" id="TQM58058.1"/>
    </source>
</evidence>
<name>A0A543HIA4_9MICO</name>
<accession>A0A543HIA4</accession>
<feature type="compositionally biased region" description="Gly residues" evidence="1">
    <location>
        <begin position="293"/>
        <end position="304"/>
    </location>
</feature>
<dbReference type="RefSeq" id="WP_141845443.1">
    <property type="nucleotide sequence ID" value="NZ_VFPM01000003.1"/>
</dbReference>
<dbReference type="AlphaFoldDB" id="A0A543HIA4"/>
<gene>
    <name evidence="2" type="ORF">FBY41_3415</name>
</gene>
<organism evidence="2 3">
    <name type="scientific">Humibacillus xanthopallidus</name>
    <dbReference type="NCBI Taxonomy" id="412689"/>
    <lineage>
        <taxon>Bacteria</taxon>
        <taxon>Bacillati</taxon>
        <taxon>Actinomycetota</taxon>
        <taxon>Actinomycetes</taxon>
        <taxon>Micrococcales</taxon>
        <taxon>Intrasporangiaceae</taxon>
        <taxon>Humibacillus</taxon>
    </lineage>
</organism>
<evidence type="ECO:0000256" key="1">
    <source>
        <dbReference type="SAM" id="MobiDB-lite"/>
    </source>
</evidence>
<dbReference type="OrthoDB" id="3364147at2"/>